<gene>
    <name evidence="3" type="ORF">MNBD_PLANCTO03-2217</name>
</gene>
<proteinExistence type="predicted"/>
<feature type="compositionally biased region" description="Polar residues" evidence="1">
    <location>
        <begin position="73"/>
        <end position="91"/>
    </location>
</feature>
<evidence type="ECO:0000256" key="1">
    <source>
        <dbReference type="SAM" id="MobiDB-lite"/>
    </source>
</evidence>
<dbReference type="EMBL" id="UOGK01000434">
    <property type="protein sequence ID" value="VAX40734.1"/>
    <property type="molecule type" value="Genomic_DNA"/>
</dbReference>
<evidence type="ECO:0000256" key="2">
    <source>
        <dbReference type="SAM" id="Phobius"/>
    </source>
</evidence>
<reference evidence="3" key="1">
    <citation type="submission" date="2018-06" db="EMBL/GenBank/DDBJ databases">
        <authorList>
            <person name="Zhirakovskaya E."/>
        </authorList>
    </citation>
    <scope>NUCLEOTIDE SEQUENCE</scope>
</reference>
<keyword evidence="2" id="KW-0472">Membrane</keyword>
<protein>
    <submittedName>
        <fullName evidence="3">Uncharacterized protein</fullName>
    </submittedName>
</protein>
<feature type="region of interest" description="Disordered" evidence="1">
    <location>
        <begin position="55"/>
        <end position="91"/>
    </location>
</feature>
<accession>A0A3B1DWR9</accession>
<evidence type="ECO:0000313" key="3">
    <source>
        <dbReference type="EMBL" id="VAX40734.1"/>
    </source>
</evidence>
<feature type="transmembrane region" description="Helical" evidence="2">
    <location>
        <begin position="12"/>
        <end position="34"/>
    </location>
</feature>
<name>A0A3B1DWR9_9ZZZZ</name>
<sequence>MRIVGGVVQMPLAYAAVAVAVALAAVLGAWVLAYQRGESEAQSKQRLLESALGPGARVVEPGSGGQGDRVTKEPSQPGTTPRKQNTGQTNAPIPAIGQAAFLVRSGPTEVDPRLAMHNYLQLGSLIRRGEAESAIAFLDSRGLECFGMIDRKTLGRNDGPLFVLFAGLGFPSGEADSPEARRYREQVLAAGAAWKQAGGVTDFDDAGWVLYKP</sequence>
<dbReference type="AlphaFoldDB" id="A0A3B1DWR9"/>
<organism evidence="3">
    <name type="scientific">hydrothermal vent metagenome</name>
    <dbReference type="NCBI Taxonomy" id="652676"/>
    <lineage>
        <taxon>unclassified sequences</taxon>
        <taxon>metagenomes</taxon>
        <taxon>ecological metagenomes</taxon>
    </lineage>
</organism>
<keyword evidence="2" id="KW-1133">Transmembrane helix</keyword>
<keyword evidence="2" id="KW-0812">Transmembrane</keyword>